<dbReference type="GO" id="GO:0030174">
    <property type="term" value="P:regulation of DNA-templated DNA replication initiation"/>
    <property type="evidence" value="ECO:0007669"/>
    <property type="project" value="InterPro"/>
</dbReference>
<dbReference type="GO" id="GO:0071163">
    <property type="term" value="P:DNA replication preinitiation complex assembly"/>
    <property type="evidence" value="ECO:0007669"/>
    <property type="project" value="InterPro"/>
</dbReference>
<organism evidence="2">
    <name type="scientific">Sesamum radiatum</name>
    <name type="common">Black benniseed</name>
    <dbReference type="NCBI Taxonomy" id="300843"/>
    <lineage>
        <taxon>Eukaryota</taxon>
        <taxon>Viridiplantae</taxon>
        <taxon>Streptophyta</taxon>
        <taxon>Embryophyta</taxon>
        <taxon>Tracheophyta</taxon>
        <taxon>Spermatophyta</taxon>
        <taxon>Magnoliopsida</taxon>
        <taxon>eudicotyledons</taxon>
        <taxon>Gunneridae</taxon>
        <taxon>Pentapetalae</taxon>
        <taxon>asterids</taxon>
        <taxon>lamiids</taxon>
        <taxon>Lamiales</taxon>
        <taxon>Pedaliaceae</taxon>
        <taxon>Sesamum</taxon>
    </lineage>
</organism>
<reference evidence="2" key="1">
    <citation type="submission" date="2020-06" db="EMBL/GenBank/DDBJ databases">
        <authorList>
            <person name="Li T."/>
            <person name="Hu X."/>
            <person name="Zhang T."/>
            <person name="Song X."/>
            <person name="Zhang H."/>
            <person name="Dai N."/>
            <person name="Sheng W."/>
            <person name="Hou X."/>
            <person name="Wei L."/>
        </authorList>
    </citation>
    <scope>NUCLEOTIDE SEQUENCE</scope>
    <source>
        <strain evidence="2">G02</strain>
        <tissue evidence="2">Leaf</tissue>
    </source>
</reference>
<comment type="caution">
    <text evidence="2">The sequence shown here is derived from an EMBL/GenBank/DDBJ whole genome shotgun (WGS) entry which is preliminary data.</text>
</comment>
<dbReference type="InterPro" id="IPR045173">
    <property type="entry name" value="Cdt1"/>
</dbReference>
<feature type="region of interest" description="Disordered" evidence="1">
    <location>
        <begin position="245"/>
        <end position="309"/>
    </location>
</feature>
<feature type="compositionally biased region" description="Polar residues" evidence="1">
    <location>
        <begin position="245"/>
        <end position="256"/>
    </location>
</feature>
<dbReference type="SUPFAM" id="SSF46785">
    <property type="entry name" value="Winged helix' DNA-binding domain"/>
    <property type="match status" value="1"/>
</dbReference>
<dbReference type="GO" id="GO:0070182">
    <property type="term" value="F:DNA polymerase binding"/>
    <property type="evidence" value="ECO:0007669"/>
    <property type="project" value="TreeGrafter"/>
</dbReference>
<accession>A0AAW2PPI3</accession>
<name>A0AAW2PPI3_SESRA</name>
<evidence type="ECO:0000313" key="2">
    <source>
        <dbReference type="EMBL" id="KAL0356441.1"/>
    </source>
</evidence>
<dbReference type="AlphaFoldDB" id="A0AAW2PPI3"/>
<dbReference type="PANTHER" id="PTHR28637">
    <property type="entry name" value="DNA REPLICATION FACTOR CDT1"/>
    <property type="match status" value="1"/>
</dbReference>
<sequence length="335" mass="36914">MEAPAREKTAEEKLKISSISPHKERIVEIHDVEEDFSSPTPVKTKEPSRIKSKEELAELPEKYGTLLEIFNRMTSSLRLLGLSKRIPSFHNISSQVEILTGSCVQYYNVPASVNYVKITLLFDVVKDHQEESEFVALSNLFSSRLRDFYIKLPEGCDVPEAALPEPFSSRSISINGDSISANSSVLSETEILNSSHLPPSFKRHFHQKAAATEMEKTDILSPVKSACEVNGEMDGEIEELRSLPCSSSVASGSESTPLKPLGGTDSVIVETPVQSTPMRSISPTRSVLTCEDETKTTANQTSKQSTSAAKKSLDFYGMDDEDTIFLTEANICLLD</sequence>
<dbReference type="EMBL" id="JACGWJ010000017">
    <property type="protein sequence ID" value="KAL0356441.1"/>
    <property type="molecule type" value="Genomic_DNA"/>
</dbReference>
<dbReference type="GO" id="GO:0000278">
    <property type="term" value="P:mitotic cell cycle"/>
    <property type="evidence" value="ECO:0007669"/>
    <property type="project" value="TreeGrafter"/>
</dbReference>
<gene>
    <name evidence="2" type="ORF">Sradi_4091000</name>
</gene>
<dbReference type="GO" id="GO:0003677">
    <property type="term" value="F:DNA binding"/>
    <property type="evidence" value="ECO:0007669"/>
    <property type="project" value="InterPro"/>
</dbReference>
<feature type="compositionally biased region" description="Polar residues" evidence="1">
    <location>
        <begin position="272"/>
        <end position="287"/>
    </location>
</feature>
<evidence type="ECO:0000256" key="1">
    <source>
        <dbReference type="SAM" id="MobiDB-lite"/>
    </source>
</evidence>
<dbReference type="InterPro" id="IPR036390">
    <property type="entry name" value="WH_DNA-bd_sf"/>
</dbReference>
<proteinExistence type="predicted"/>
<dbReference type="GO" id="GO:0005634">
    <property type="term" value="C:nucleus"/>
    <property type="evidence" value="ECO:0007669"/>
    <property type="project" value="TreeGrafter"/>
</dbReference>
<protein>
    <submittedName>
        <fullName evidence="2">CDT1-like protein a, chloroplastic</fullName>
    </submittedName>
</protein>
<feature type="compositionally biased region" description="Low complexity" evidence="1">
    <location>
        <begin position="300"/>
        <end position="309"/>
    </location>
</feature>
<dbReference type="PANTHER" id="PTHR28637:SF13">
    <property type="entry name" value="EXPRESSED PROTEIN"/>
    <property type="match status" value="1"/>
</dbReference>
<dbReference type="GO" id="GO:0000076">
    <property type="term" value="P:DNA replication checkpoint signaling"/>
    <property type="evidence" value="ECO:0007669"/>
    <property type="project" value="TreeGrafter"/>
</dbReference>
<reference evidence="2" key="2">
    <citation type="journal article" date="2024" name="Plant">
        <title>Genomic evolution and insights into agronomic trait innovations of Sesamum species.</title>
        <authorList>
            <person name="Miao H."/>
            <person name="Wang L."/>
            <person name="Qu L."/>
            <person name="Liu H."/>
            <person name="Sun Y."/>
            <person name="Le M."/>
            <person name="Wang Q."/>
            <person name="Wei S."/>
            <person name="Zheng Y."/>
            <person name="Lin W."/>
            <person name="Duan Y."/>
            <person name="Cao H."/>
            <person name="Xiong S."/>
            <person name="Wang X."/>
            <person name="Wei L."/>
            <person name="Li C."/>
            <person name="Ma Q."/>
            <person name="Ju M."/>
            <person name="Zhao R."/>
            <person name="Li G."/>
            <person name="Mu C."/>
            <person name="Tian Q."/>
            <person name="Mei H."/>
            <person name="Zhang T."/>
            <person name="Gao T."/>
            <person name="Zhang H."/>
        </authorList>
    </citation>
    <scope>NUCLEOTIDE SEQUENCE</scope>
    <source>
        <strain evidence="2">G02</strain>
    </source>
</reference>